<dbReference type="GeneID" id="79929275"/>
<dbReference type="RefSeq" id="WP_192358909.1">
    <property type="nucleotide sequence ID" value="NZ_CP119182.1"/>
</dbReference>
<feature type="region of interest" description="Disordered" evidence="1">
    <location>
        <begin position="138"/>
        <end position="175"/>
    </location>
</feature>
<evidence type="ECO:0000313" key="3">
    <source>
        <dbReference type="EMBL" id="MBD9721913.1"/>
    </source>
</evidence>
<gene>
    <name evidence="3" type="ORF">IHE70_01370</name>
</gene>
<protein>
    <submittedName>
        <fullName evidence="3">HNH endonuclease</fullName>
    </submittedName>
</protein>
<organism evidence="3 4">
    <name type="scientific">Streptomyces caniscabiei</name>
    <dbReference type="NCBI Taxonomy" id="2746961"/>
    <lineage>
        <taxon>Bacteria</taxon>
        <taxon>Bacillati</taxon>
        <taxon>Actinomycetota</taxon>
        <taxon>Actinomycetes</taxon>
        <taxon>Kitasatosporales</taxon>
        <taxon>Streptomycetaceae</taxon>
        <taxon>Streptomyces</taxon>
    </lineage>
</organism>
<evidence type="ECO:0000256" key="1">
    <source>
        <dbReference type="SAM" id="MobiDB-lite"/>
    </source>
</evidence>
<dbReference type="InterPro" id="IPR044930">
    <property type="entry name" value="Homing_endonuclease_His-Me"/>
</dbReference>
<proteinExistence type="predicted"/>
<evidence type="ECO:0000259" key="2">
    <source>
        <dbReference type="Pfam" id="PF13392"/>
    </source>
</evidence>
<sequence length="197" mass="22496">MSRQGNDALTVADLPERLRERVTVTDSGCWEWQGWRNNANYGYLSVDGRDQCAHRVSYEALVGGIADGLELDHLCVNPPCINPVHLEPVTHAENQRRIAARQTACRRSGHDWTIPGNVRTRPNGSRYCAVCEREAQRRRHSEKTGKPFIGSQAERTHCPQGHPYDDENTYRHNGRRHCRACQRRRSTARRATNKGEN</sequence>
<comment type="caution">
    <text evidence="3">The sequence shown here is derived from an EMBL/GenBank/DDBJ whole genome shotgun (WGS) entry which is preliminary data.</text>
</comment>
<reference evidence="3" key="1">
    <citation type="submission" date="2020-09" db="EMBL/GenBank/DDBJ databases">
        <title>Streptomyces canutascabiei sp. nov., which causes potato common scab and is distributed across the world.</title>
        <authorList>
            <person name="Nguyen H.P."/>
            <person name="Weisberg A.J."/>
            <person name="Chang J.H."/>
            <person name="Clarke C.R."/>
        </authorList>
    </citation>
    <scope>NUCLEOTIDE SEQUENCE</scope>
    <source>
        <strain evidence="3">ID-01-6.2a</strain>
    </source>
</reference>
<dbReference type="AlphaFoldDB" id="A0A927L3F9"/>
<keyword evidence="3" id="KW-0378">Hydrolase</keyword>
<name>A0A927L3F9_9ACTN</name>
<evidence type="ECO:0000313" key="4">
    <source>
        <dbReference type="Proteomes" id="UP000661025"/>
    </source>
</evidence>
<keyword evidence="3" id="KW-0255">Endonuclease</keyword>
<dbReference type="EMBL" id="JACYXT010000001">
    <property type="protein sequence ID" value="MBD9721913.1"/>
    <property type="molecule type" value="Genomic_DNA"/>
</dbReference>
<keyword evidence="3" id="KW-0540">Nuclease</keyword>
<dbReference type="InterPro" id="IPR003615">
    <property type="entry name" value="HNH_nuc"/>
</dbReference>
<dbReference type="Pfam" id="PF13392">
    <property type="entry name" value="HNH_3"/>
    <property type="match status" value="1"/>
</dbReference>
<feature type="domain" description="HNH nuclease" evidence="2">
    <location>
        <begin position="53"/>
        <end position="96"/>
    </location>
</feature>
<accession>A0A927L3F9</accession>
<dbReference type="GO" id="GO:0004519">
    <property type="term" value="F:endonuclease activity"/>
    <property type="evidence" value="ECO:0007669"/>
    <property type="project" value="UniProtKB-KW"/>
</dbReference>
<dbReference type="InterPro" id="IPR044925">
    <property type="entry name" value="His-Me_finger_sf"/>
</dbReference>
<dbReference type="SUPFAM" id="SSF54060">
    <property type="entry name" value="His-Me finger endonucleases"/>
    <property type="match status" value="1"/>
</dbReference>
<dbReference type="Gene3D" id="3.90.75.10">
    <property type="entry name" value="Homing Intron 3 (I-ppo) Encoded Endonuclease, Chain A"/>
    <property type="match status" value="1"/>
</dbReference>
<dbReference type="Proteomes" id="UP000661025">
    <property type="component" value="Unassembled WGS sequence"/>
</dbReference>